<reference evidence="2" key="1">
    <citation type="submission" date="2021-01" db="EMBL/GenBank/DDBJ databases">
        <authorList>
            <person name="Corre E."/>
            <person name="Pelletier E."/>
            <person name="Niang G."/>
            <person name="Scheremetjew M."/>
            <person name="Finn R."/>
            <person name="Kale V."/>
            <person name="Holt S."/>
            <person name="Cochrane G."/>
            <person name="Meng A."/>
            <person name="Brown T."/>
            <person name="Cohen L."/>
        </authorList>
    </citation>
    <scope>NUCLEOTIDE SEQUENCE</scope>
    <source>
        <strain evidence="2">CCMP127</strain>
    </source>
</reference>
<dbReference type="InterPro" id="IPR031493">
    <property type="entry name" value="Zinc_ribbon_15"/>
</dbReference>
<accession>A0A7S3LFU1</accession>
<dbReference type="EMBL" id="HBIM01024215">
    <property type="protein sequence ID" value="CAE0421292.1"/>
    <property type="molecule type" value="Transcribed_RNA"/>
</dbReference>
<feature type="domain" description="Zinc-ribbon 15" evidence="1">
    <location>
        <begin position="24"/>
        <end position="117"/>
    </location>
</feature>
<evidence type="ECO:0000313" key="2">
    <source>
        <dbReference type="EMBL" id="CAE0421292.1"/>
    </source>
</evidence>
<sequence>MFFFFIGGVQPKIHKILQSNYGPCLNCPTGKMDYVEMADTFYAFFLPVYSFSKKNVLHCQDCGLTTTIEKYSQYGMSGGGTAQRMLSPSHNSTTETLCRQCGSPIRGEGWNFCPKCGSQVP</sequence>
<evidence type="ECO:0000259" key="1">
    <source>
        <dbReference type="Pfam" id="PF17032"/>
    </source>
</evidence>
<dbReference type="InterPro" id="IPR053281">
    <property type="entry name" value="Double_zinc_ribbon"/>
</dbReference>
<name>A0A7S3LFU1_9STRA</name>
<organism evidence="2">
    <name type="scientific">Amphora coffeiformis</name>
    <dbReference type="NCBI Taxonomy" id="265554"/>
    <lineage>
        <taxon>Eukaryota</taxon>
        <taxon>Sar</taxon>
        <taxon>Stramenopiles</taxon>
        <taxon>Ochrophyta</taxon>
        <taxon>Bacillariophyta</taxon>
        <taxon>Bacillariophyceae</taxon>
        <taxon>Bacillariophycidae</taxon>
        <taxon>Thalassiophysales</taxon>
        <taxon>Catenulaceae</taxon>
        <taxon>Amphora</taxon>
    </lineage>
</organism>
<dbReference type="AlphaFoldDB" id="A0A7S3LFU1"/>
<proteinExistence type="predicted"/>
<dbReference type="PANTHER" id="PTHR36718">
    <property type="entry name" value="OS05G0435400 PROTEIN"/>
    <property type="match status" value="1"/>
</dbReference>
<protein>
    <recommendedName>
        <fullName evidence="1">Zinc-ribbon 15 domain-containing protein</fullName>
    </recommendedName>
</protein>
<dbReference type="PANTHER" id="PTHR36718:SF1">
    <property type="entry name" value="DOUBLE ZINC RIBBON PROTEIN MJ0416"/>
    <property type="match status" value="1"/>
</dbReference>
<gene>
    <name evidence="2" type="ORF">ACOF00016_LOCUS17935</name>
</gene>
<dbReference type="Pfam" id="PF17032">
    <property type="entry name" value="Zn_ribbon_15"/>
    <property type="match status" value="1"/>
</dbReference>